<evidence type="ECO:0000313" key="2">
    <source>
        <dbReference type="EMBL" id="OOV34759.1"/>
    </source>
</evidence>
<dbReference type="Proteomes" id="UP000242590">
    <property type="component" value="Unassembled WGS sequence"/>
</dbReference>
<gene>
    <name evidence="2" type="ORF">BV53_05120</name>
</gene>
<organism evidence="2 3">
    <name type="scientific">Candidatus Synechococcus spongiarum LMB bulk15N</name>
    <dbReference type="NCBI Taxonomy" id="1943583"/>
    <lineage>
        <taxon>Bacteria</taxon>
        <taxon>Bacillati</taxon>
        <taxon>Cyanobacteriota</taxon>
        <taxon>Cyanophyceae</taxon>
        <taxon>Synechococcales</taxon>
        <taxon>Synechococcaceae</taxon>
        <taxon>Synechococcus</taxon>
    </lineage>
</organism>
<sequence>MGAGLAIVWTEVRAQGKRIDELRADMKEGFAQASADLQASEERQRQDVAELKADNRTLGEKLDRLVEALLTARQP</sequence>
<dbReference type="EMBL" id="MWLE01000070">
    <property type="protein sequence ID" value="OOV34759.1"/>
    <property type="molecule type" value="Genomic_DNA"/>
</dbReference>
<accession>A0A1T1D1I3</accession>
<protein>
    <submittedName>
        <fullName evidence="2">Uncharacterized protein</fullName>
    </submittedName>
</protein>
<evidence type="ECO:0000256" key="1">
    <source>
        <dbReference type="SAM" id="Coils"/>
    </source>
</evidence>
<dbReference type="AlphaFoldDB" id="A0A1T1D1I3"/>
<reference evidence="2 3" key="1">
    <citation type="submission" date="2017-02" db="EMBL/GenBank/DDBJ databases">
        <title>Draft Genome Sequences of 'Candidatus Synechococcus spongiarum', Cyanobacterial Symbionts of the Mediterranean Sponge Aplysina aerophoba from two locations.</title>
        <authorList>
            <person name="Slaby B.M."/>
            <person name="Hentschel U."/>
        </authorList>
    </citation>
    <scope>NUCLEOTIDE SEQUENCE [LARGE SCALE GENOMIC DNA]</scope>
    <source>
        <strain evidence="2">LMB bulk15N</strain>
    </source>
</reference>
<evidence type="ECO:0000313" key="3">
    <source>
        <dbReference type="Proteomes" id="UP000242590"/>
    </source>
</evidence>
<name>A0A1T1D1I3_9SYNE</name>
<comment type="caution">
    <text evidence="2">The sequence shown here is derived from an EMBL/GenBank/DDBJ whole genome shotgun (WGS) entry which is preliminary data.</text>
</comment>
<proteinExistence type="predicted"/>
<keyword evidence="1" id="KW-0175">Coiled coil</keyword>
<feature type="coiled-coil region" evidence="1">
    <location>
        <begin position="34"/>
        <end position="68"/>
    </location>
</feature>